<protein>
    <submittedName>
        <fullName evidence="1">Uncharacterized protein</fullName>
    </submittedName>
</protein>
<proteinExistence type="predicted"/>
<comment type="caution">
    <text evidence="1">The sequence shown here is derived from an EMBL/GenBank/DDBJ whole genome shotgun (WGS) entry which is preliminary data.</text>
</comment>
<dbReference type="EMBL" id="JABSTQ010004770">
    <property type="protein sequence ID" value="KAG0441083.1"/>
    <property type="molecule type" value="Genomic_DNA"/>
</dbReference>
<gene>
    <name evidence="1" type="ORF">HPB47_016056</name>
</gene>
<reference evidence="1 2" key="1">
    <citation type="journal article" date="2020" name="Cell">
        <title>Large-Scale Comparative Analyses of Tick Genomes Elucidate Their Genetic Diversity and Vector Capacities.</title>
        <authorList>
            <consortium name="Tick Genome and Microbiome Consortium (TIGMIC)"/>
            <person name="Jia N."/>
            <person name="Wang J."/>
            <person name="Shi W."/>
            <person name="Du L."/>
            <person name="Sun Y."/>
            <person name="Zhan W."/>
            <person name="Jiang J.F."/>
            <person name="Wang Q."/>
            <person name="Zhang B."/>
            <person name="Ji P."/>
            <person name="Bell-Sakyi L."/>
            <person name="Cui X.M."/>
            <person name="Yuan T.T."/>
            <person name="Jiang B.G."/>
            <person name="Yang W.F."/>
            <person name="Lam T.T."/>
            <person name="Chang Q.C."/>
            <person name="Ding S.J."/>
            <person name="Wang X.J."/>
            <person name="Zhu J.G."/>
            <person name="Ruan X.D."/>
            <person name="Zhao L."/>
            <person name="Wei J.T."/>
            <person name="Ye R.Z."/>
            <person name="Que T.C."/>
            <person name="Du C.H."/>
            <person name="Zhou Y.H."/>
            <person name="Cheng J.X."/>
            <person name="Dai P.F."/>
            <person name="Guo W.B."/>
            <person name="Han X.H."/>
            <person name="Huang E.J."/>
            <person name="Li L.F."/>
            <person name="Wei W."/>
            <person name="Gao Y.C."/>
            <person name="Liu J.Z."/>
            <person name="Shao H.Z."/>
            <person name="Wang X."/>
            <person name="Wang C.C."/>
            <person name="Yang T.C."/>
            <person name="Huo Q.B."/>
            <person name="Li W."/>
            <person name="Chen H.Y."/>
            <person name="Chen S.E."/>
            <person name="Zhou L.G."/>
            <person name="Ni X.B."/>
            <person name="Tian J.H."/>
            <person name="Sheng Y."/>
            <person name="Liu T."/>
            <person name="Pan Y.S."/>
            <person name="Xia L.Y."/>
            <person name="Li J."/>
            <person name="Zhao F."/>
            <person name="Cao W.C."/>
        </authorList>
    </citation>
    <scope>NUCLEOTIDE SEQUENCE [LARGE SCALE GENOMIC DNA]</scope>
    <source>
        <strain evidence="1">Iper-2018</strain>
    </source>
</reference>
<organism evidence="1 2">
    <name type="scientific">Ixodes persulcatus</name>
    <name type="common">Taiga tick</name>
    <dbReference type="NCBI Taxonomy" id="34615"/>
    <lineage>
        <taxon>Eukaryota</taxon>
        <taxon>Metazoa</taxon>
        <taxon>Ecdysozoa</taxon>
        <taxon>Arthropoda</taxon>
        <taxon>Chelicerata</taxon>
        <taxon>Arachnida</taxon>
        <taxon>Acari</taxon>
        <taxon>Parasitiformes</taxon>
        <taxon>Ixodida</taxon>
        <taxon>Ixodoidea</taxon>
        <taxon>Ixodidae</taxon>
        <taxon>Ixodinae</taxon>
        <taxon>Ixodes</taxon>
    </lineage>
</organism>
<name>A0AC60QRU9_IXOPE</name>
<dbReference type="Proteomes" id="UP000805193">
    <property type="component" value="Unassembled WGS sequence"/>
</dbReference>
<sequence>MAAATQRGYDPVAMAWTQVHVHQATTTENGPSNLEDEGLSQLHEEAANKLVRDFNINVGSGSVPFRGHVKLNGEVCRGVITVWMDERTASLKGKVVWRKGELAFVRKLGTSNGAVLTFGGRRVPRYVHNKCECTVVRENKKTVPACGTIGHRIDNCPHPDGARCGFCGQRVGASEQGLTERECTPSCMVCGKAHLTGFTDCKGKFRRLHRPGTQQHGAPNNKTSKSSGNGGASSGKSRQATGPATGNRTSSSKKNKNRKTSTRSAKSVTRTKAPTDSAGDFPPLERAHTKPRAQNWPSEPMQQAEPADHDDRASVASGSPSVSQCSGHPSFGHMPFMEHRLENLESTIADMPGKILEG</sequence>
<accession>A0AC60QRU9</accession>
<evidence type="ECO:0000313" key="2">
    <source>
        <dbReference type="Proteomes" id="UP000805193"/>
    </source>
</evidence>
<keyword evidence="2" id="KW-1185">Reference proteome</keyword>
<evidence type="ECO:0000313" key="1">
    <source>
        <dbReference type="EMBL" id="KAG0441083.1"/>
    </source>
</evidence>
<feature type="non-terminal residue" evidence="1">
    <location>
        <position position="358"/>
    </location>
</feature>